<dbReference type="InterPro" id="IPR036465">
    <property type="entry name" value="vWFA_dom_sf"/>
</dbReference>
<organism evidence="4 5">
    <name type="scientific">Cladonia borealis</name>
    <dbReference type="NCBI Taxonomy" id="184061"/>
    <lineage>
        <taxon>Eukaryota</taxon>
        <taxon>Fungi</taxon>
        <taxon>Dikarya</taxon>
        <taxon>Ascomycota</taxon>
        <taxon>Pezizomycotina</taxon>
        <taxon>Lecanoromycetes</taxon>
        <taxon>OSLEUM clade</taxon>
        <taxon>Lecanoromycetidae</taxon>
        <taxon>Lecanorales</taxon>
        <taxon>Lecanorineae</taxon>
        <taxon>Cladoniaceae</taxon>
        <taxon>Cladonia</taxon>
    </lineage>
</organism>
<sequence length="1114" mass="123159">MSSLRRPPSVTDERTVLLNRDSSSSLGTKPLRVRVNLSNGARILVPVDGESTVTQLVAESARRAMALNLSYDTNEATLRSNDGSVLFGDDSLKDVLDLAENPNLFLGRAEAQSSVPSSVSPSSASSIIDSSSRSQSSNLYIRWITTARALNQSRLKSLPAERIAVSSDITLSELRALAIGKLNPCAEHTVPPDVSVELFLTSCHLSSDAGSITLRNLELEGTRAHPLDVFAVPVSTAMEVAGRPDIHCGFTSTQRGIATFHTCLGIFLKELREKKINLDNITAVILEITHFPPAVIALRQLYESGYIGAKSLPYAVFASSFREIALQMVPPNISANPESILESSRQIFAWLRSLSSEGYRGLDGSHLALVHQVELREIRSDQNSRETSQPGLYNHNDYAEFRMWLSEGPSSIEASHKMVLVSKEQLDTVKPDFLAAALWGSYGSPCNFYFNIPPSATQIHEHRRVSLLHPQDFDNLIQTTNQVDGFKMIGPLQLGHCTSWTLPVITLDSEGYVSTYNQQDLGCGEREFYTRNIFRNEFLSDSDPGQYLLQKLNPLIRERKEENTWEVDAWDDASKTIDSRIPEEAIVICVDHSGSMNLTMEQSWMPIQLGKTGKVAVSELNRLSEVKEIFKNLVSRISAYRLPTHIGLVTFATQAKVKQQLTPILYDFQNRLDDIIAGGMTALFDSLVTAKDMLDTFKSSNPKAKCRIIVLTDGLDNGSKTKPEDVCSKLYHSGIVLDAIVIGTNETRDLFKIAKHTGGYAFHPQTRDMLFQIFLLDGCLDIKSRPDIQKVAVVDYASSVPKAADMQTIFDFPPCRTQPYENDSFIPLQSARRHFTGMFNRLSRSSSVTTSTTTTDSGRHPSSTGTTLVGGAGGQGRIFLNEIIAMINNPHPSMDVYASESNMGIWKVVMVGPSGSAYENGTFVLFIELGDQFPMRPPSARFKTPVLHPNVTKHGRICHEIFSREWQSSIHVFEVLRHIWGIFFSLEARDAVDPLFTLKFWTDPEGGRREVEEYVSSLSFDREFSPQVDICAQVKHFASQTREQHGAEILGSSHIDSAFSTGSNTPVRTPSVVSVISSAGTVGSQARPLSNAQSGSAGSVSRGAFFRRFGRHRE</sequence>
<feature type="region of interest" description="Disordered" evidence="1">
    <location>
        <begin position="110"/>
        <end position="130"/>
    </location>
</feature>
<comment type="caution">
    <text evidence="4">The sequence shown here is derived from an EMBL/GenBank/DDBJ whole genome shotgun (WGS) entry which is preliminary data.</text>
</comment>
<dbReference type="AlphaFoldDB" id="A0AA39U758"/>
<dbReference type="EMBL" id="JAFEKC020000019">
    <property type="protein sequence ID" value="KAK0509276.1"/>
    <property type="molecule type" value="Genomic_DNA"/>
</dbReference>
<evidence type="ECO:0000256" key="1">
    <source>
        <dbReference type="SAM" id="MobiDB-lite"/>
    </source>
</evidence>
<dbReference type="SUPFAM" id="SSF53300">
    <property type="entry name" value="vWA-like"/>
    <property type="match status" value="1"/>
</dbReference>
<dbReference type="SMART" id="SM00212">
    <property type="entry name" value="UBCc"/>
    <property type="match status" value="1"/>
</dbReference>
<name>A0AA39U758_9LECA</name>
<dbReference type="CDD" id="cd00198">
    <property type="entry name" value="vWFA"/>
    <property type="match status" value="1"/>
</dbReference>
<dbReference type="Proteomes" id="UP001166286">
    <property type="component" value="Unassembled WGS sequence"/>
</dbReference>
<dbReference type="PROSITE" id="PS50234">
    <property type="entry name" value="VWFA"/>
    <property type="match status" value="1"/>
</dbReference>
<dbReference type="InterPro" id="IPR016135">
    <property type="entry name" value="UBQ-conjugating_enzyme/RWD"/>
</dbReference>
<dbReference type="InterPro" id="IPR002035">
    <property type="entry name" value="VWF_A"/>
</dbReference>
<dbReference type="InterPro" id="IPR000608">
    <property type="entry name" value="UBC"/>
</dbReference>
<dbReference type="SUPFAM" id="SSF54495">
    <property type="entry name" value="UBC-like"/>
    <property type="match status" value="1"/>
</dbReference>
<proteinExistence type="predicted"/>
<feature type="region of interest" description="Disordered" evidence="1">
    <location>
        <begin position="846"/>
        <end position="868"/>
    </location>
</feature>
<protein>
    <recommendedName>
        <fullName evidence="6">UBC core domain-containing protein</fullName>
    </recommendedName>
</protein>
<keyword evidence="5" id="KW-1185">Reference proteome</keyword>
<feature type="compositionally biased region" description="Low complexity" evidence="1">
    <location>
        <begin position="111"/>
        <end position="130"/>
    </location>
</feature>
<dbReference type="SMART" id="SM00327">
    <property type="entry name" value="VWA"/>
    <property type="match status" value="1"/>
</dbReference>
<dbReference type="Pfam" id="PF00179">
    <property type="entry name" value="UQ_con"/>
    <property type="match status" value="1"/>
</dbReference>
<dbReference type="Gene3D" id="3.40.50.410">
    <property type="entry name" value="von Willebrand factor, type A domain"/>
    <property type="match status" value="1"/>
</dbReference>
<evidence type="ECO:0000313" key="4">
    <source>
        <dbReference type="EMBL" id="KAK0509276.1"/>
    </source>
</evidence>
<evidence type="ECO:0008006" key="6">
    <source>
        <dbReference type="Google" id="ProtNLM"/>
    </source>
</evidence>
<dbReference type="PROSITE" id="PS50127">
    <property type="entry name" value="UBC_2"/>
    <property type="match status" value="1"/>
</dbReference>
<feature type="domain" description="VWFA" evidence="3">
    <location>
        <begin position="585"/>
        <end position="791"/>
    </location>
</feature>
<evidence type="ECO:0000259" key="2">
    <source>
        <dbReference type="PROSITE" id="PS50127"/>
    </source>
</evidence>
<gene>
    <name evidence="4" type="ORF">JMJ35_008647</name>
</gene>
<evidence type="ECO:0000259" key="3">
    <source>
        <dbReference type="PROSITE" id="PS50234"/>
    </source>
</evidence>
<evidence type="ECO:0000313" key="5">
    <source>
        <dbReference type="Proteomes" id="UP001166286"/>
    </source>
</evidence>
<dbReference type="PANTHER" id="PTHR24068">
    <property type="entry name" value="UBIQUITIN-CONJUGATING ENZYME E2"/>
    <property type="match status" value="1"/>
</dbReference>
<dbReference type="Pfam" id="PF00092">
    <property type="entry name" value="VWA"/>
    <property type="match status" value="1"/>
</dbReference>
<reference evidence="4" key="1">
    <citation type="submission" date="2023-03" db="EMBL/GenBank/DDBJ databases">
        <title>Complete genome of Cladonia borealis.</title>
        <authorList>
            <person name="Park H."/>
        </authorList>
    </citation>
    <scope>NUCLEOTIDE SEQUENCE</scope>
    <source>
        <strain evidence="4">ANT050790</strain>
    </source>
</reference>
<dbReference type="Gene3D" id="3.10.110.10">
    <property type="entry name" value="Ubiquitin Conjugating Enzyme"/>
    <property type="match status" value="1"/>
</dbReference>
<accession>A0AA39U758</accession>
<feature type="domain" description="UBC core" evidence="2">
    <location>
        <begin position="874"/>
        <end position="1020"/>
    </location>
</feature>
<feature type="compositionally biased region" description="Low complexity" evidence="1">
    <location>
        <begin position="846"/>
        <end position="856"/>
    </location>
</feature>